<reference evidence="2" key="1">
    <citation type="submission" date="2020-05" db="EMBL/GenBank/DDBJ databases">
        <title>Phylogenomic resolution of chytrid fungi.</title>
        <authorList>
            <person name="Stajich J.E."/>
            <person name="Amses K."/>
            <person name="Simmons R."/>
            <person name="Seto K."/>
            <person name="Myers J."/>
            <person name="Bonds A."/>
            <person name="Quandt C.A."/>
            <person name="Barry K."/>
            <person name="Liu P."/>
            <person name="Grigoriev I."/>
            <person name="Longcore J.E."/>
            <person name="James T.Y."/>
        </authorList>
    </citation>
    <scope>NUCLEOTIDE SEQUENCE</scope>
    <source>
        <strain evidence="2">JEL0476</strain>
    </source>
</reference>
<dbReference type="EMBL" id="JADGJW010000003">
    <property type="protein sequence ID" value="KAJ3228297.1"/>
    <property type="molecule type" value="Genomic_DNA"/>
</dbReference>
<organism evidence="2 3">
    <name type="scientific">Clydaea vesicula</name>
    <dbReference type="NCBI Taxonomy" id="447962"/>
    <lineage>
        <taxon>Eukaryota</taxon>
        <taxon>Fungi</taxon>
        <taxon>Fungi incertae sedis</taxon>
        <taxon>Chytridiomycota</taxon>
        <taxon>Chytridiomycota incertae sedis</taxon>
        <taxon>Chytridiomycetes</taxon>
        <taxon>Lobulomycetales</taxon>
        <taxon>Lobulomycetaceae</taxon>
        <taxon>Clydaea</taxon>
    </lineage>
</organism>
<proteinExistence type="predicted"/>
<dbReference type="Proteomes" id="UP001211065">
    <property type="component" value="Unassembled WGS sequence"/>
</dbReference>
<dbReference type="Pfam" id="PF12697">
    <property type="entry name" value="Abhydrolase_6"/>
    <property type="match status" value="1"/>
</dbReference>
<dbReference type="InterPro" id="IPR050471">
    <property type="entry name" value="AB_hydrolase"/>
</dbReference>
<dbReference type="InterPro" id="IPR029058">
    <property type="entry name" value="AB_hydrolase_fold"/>
</dbReference>
<dbReference type="PANTHER" id="PTHR43433:SF5">
    <property type="entry name" value="AB HYDROLASE-1 DOMAIN-CONTAINING PROTEIN"/>
    <property type="match status" value="1"/>
</dbReference>
<evidence type="ECO:0000313" key="3">
    <source>
        <dbReference type="Proteomes" id="UP001211065"/>
    </source>
</evidence>
<evidence type="ECO:0000313" key="2">
    <source>
        <dbReference type="EMBL" id="KAJ3228297.1"/>
    </source>
</evidence>
<dbReference type="InterPro" id="IPR000073">
    <property type="entry name" value="AB_hydrolase_1"/>
</dbReference>
<dbReference type="Gene3D" id="3.40.50.1820">
    <property type="entry name" value="alpha/beta hydrolase"/>
    <property type="match status" value="1"/>
</dbReference>
<sequence length="259" mass="28685">MSLSEEIHGSGEKKIFFIMGLGISLQGWALQKEYFSSLADYTIVVFDNRGVGYSDIAESKVHSTFELAVDASELLEHIGWHNEVNLVGVSMAGRATAPLKGMIGIALTALMPSKKNEIMAGMLFPETYLRVAAPSDFKPIHIPVTEFYTNKDVFIENSFVRAKLTKPTTLKGLLNQVKSVGNHFVSTDRLNALGDAPHLRILVCTGDTDNVNKLVRPSNSKHLSTHLGAKLIIYEDSGHSLLQQHTVRYNKMIQDWIES</sequence>
<feature type="domain" description="AB hydrolase-1" evidence="1">
    <location>
        <begin position="27"/>
        <end position="245"/>
    </location>
</feature>
<comment type="caution">
    <text evidence="2">The sequence shown here is derived from an EMBL/GenBank/DDBJ whole genome shotgun (WGS) entry which is preliminary data.</text>
</comment>
<dbReference type="AlphaFoldDB" id="A0AAD5XZH7"/>
<dbReference type="SUPFAM" id="SSF53474">
    <property type="entry name" value="alpha/beta-Hydrolases"/>
    <property type="match status" value="1"/>
</dbReference>
<protein>
    <recommendedName>
        <fullName evidence="1">AB hydrolase-1 domain-containing protein</fullName>
    </recommendedName>
</protein>
<keyword evidence="3" id="KW-1185">Reference proteome</keyword>
<gene>
    <name evidence="2" type="ORF">HK099_004290</name>
</gene>
<dbReference type="PANTHER" id="PTHR43433">
    <property type="entry name" value="HYDROLASE, ALPHA/BETA FOLD FAMILY PROTEIN"/>
    <property type="match status" value="1"/>
</dbReference>
<name>A0AAD5XZH7_9FUNG</name>
<accession>A0AAD5XZH7</accession>
<evidence type="ECO:0000259" key="1">
    <source>
        <dbReference type="Pfam" id="PF12697"/>
    </source>
</evidence>